<comment type="caution">
    <text evidence="3">The sequence shown here is derived from an EMBL/GenBank/DDBJ whole genome shotgun (WGS) entry which is preliminary data.</text>
</comment>
<dbReference type="InterPro" id="IPR002372">
    <property type="entry name" value="PQQ_rpt_dom"/>
</dbReference>
<feature type="chain" id="PRO_5022705126" evidence="1">
    <location>
        <begin position="20"/>
        <end position="368"/>
    </location>
</feature>
<evidence type="ECO:0000313" key="3">
    <source>
        <dbReference type="EMBL" id="TWT32053.1"/>
    </source>
</evidence>
<dbReference type="PANTHER" id="PTHR34512">
    <property type="entry name" value="CELL SURFACE PROTEIN"/>
    <property type="match status" value="1"/>
</dbReference>
<dbReference type="EMBL" id="SJPF01000004">
    <property type="protein sequence ID" value="TWT32053.1"/>
    <property type="molecule type" value="Genomic_DNA"/>
</dbReference>
<dbReference type="InterPro" id="IPR015943">
    <property type="entry name" value="WD40/YVTN_repeat-like_dom_sf"/>
</dbReference>
<feature type="domain" description="Pyrrolo-quinoline quinone repeat" evidence="2">
    <location>
        <begin position="113"/>
        <end position="333"/>
    </location>
</feature>
<dbReference type="AlphaFoldDB" id="A0A5C5V258"/>
<organism evidence="3 4">
    <name type="scientific">Blastopirellula retiformator</name>
    <dbReference type="NCBI Taxonomy" id="2527970"/>
    <lineage>
        <taxon>Bacteria</taxon>
        <taxon>Pseudomonadati</taxon>
        <taxon>Planctomycetota</taxon>
        <taxon>Planctomycetia</taxon>
        <taxon>Pirellulales</taxon>
        <taxon>Pirellulaceae</taxon>
        <taxon>Blastopirellula</taxon>
    </lineage>
</organism>
<dbReference type="InterPro" id="IPR011047">
    <property type="entry name" value="Quinoprotein_ADH-like_sf"/>
</dbReference>
<proteinExistence type="predicted"/>
<dbReference type="InterPro" id="IPR018391">
    <property type="entry name" value="PQQ_b-propeller_rpt"/>
</dbReference>
<dbReference type="Proteomes" id="UP000318878">
    <property type="component" value="Unassembled WGS sequence"/>
</dbReference>
<evidence type="ECO:0000313" key="4">
    <source>
        <dbReference type="Proteomes" id="UP000318878"/>
    </source>
</evidence>
<dbReference type="PANTHER" id="PTHR34512:SF30">
    <property type="entry name" value="OUTER MEMBRANE PROTEIN ASSEMBLY FACTOR BAMB"/>
    <property type="match status" value="1"/>
</dbReference>
<dbReference type="RefSeq" id="WP_146434708.1">
    <property type="nucleotide sequence ID" value="NZ_SJPF01000004.1"/>
</dbReference>
<dbReference type="OrthoDB" id="256225at2"/>
<dbReference type="Gene3D" id="2.130.10.10">
    <property type="entry name" value="YVTN repeat-like/Quinoprotein amine dehydrogenase"/>
    <property type="match status" value="2"/>
</dbReference>
<keyword evidence="4" id="KW-1185">Reference proteome</keyword>
<protein>
    <submittedName>
        <fullName evidence="3">Outer membrane protein assembly factor BamB</fullName>
    </submittedName>
</protein>
<gene>
    <name evidence="3" type="primary">bamB_2</name>
    <name evidence="3" type="ORF">Enr8_39790</name>
</gene>
<dbReference type="SUPFAM" id="SSF50998">
    <property type="entry name" value="Quinoprotein alcohol dehydrogenase-like"/>
    <property type="match status" value="2"/>
</dbReference>
<reference evidence="3 4" key="1">
    <citation type="submission" date="2019-02" db="EMBL/GenBank/DDBJ databases">
        <title>Deep-cultivation of Planctomycetes and their phenomic and genomic characterization uncovers novel biology.</title>
        <authorList>
            <person name="Wiegand S."/>
            <person name="Jogler M."/>
            <person name="Boedeker C."/>
            <person name="Pinto D."/>
            <person name="Vollmers J."/>
            <person name="Rivas-Marin E."/>
            <person name="Kohn T."/>
            <person name="Peeters S.H."/>
            <person name="Heuer A."/>
            <person name="Rast P."/>
            <person name="Oberbeckmann S."/>
            <person name="Bunk B."/>
            <person name="Jeske O."/>
            <person name="Meyerdierks A."/>
            <person name="Storesund J.E."/>
            <person name="Kallscheuer N."/>
            <person name="Luecker S."/>
            <person name="Lage O.M."/>
            <person name="Pohl T."/>
            <person name="Merkel B.J."/>
            <person name="Hornburger P."/>
            <person name="Mueller R.-W."/>
            <person name="Bruemmer F."/>
            <person name="Labrenz M."/>
            <person name="Spormann A.M."/>
            <person name="Op Den Camp H."/>
            <person name="Overmann J."/>
            <person name="Amann R."/>
            <person name="Jetten M.S.M."/>
            <person name="Mascher T."/>
            <person name="Medema M.H."/>
            <person name="Devos D.P."/>
            <person name="Kaster A.-K."/>
            <person name="Ovreas L."/>
            <person name="Rohde M."/>
            <person name="Galperin M.Y."/>
            <person name="Jogler C."/>
        </authorList>
    </citation>
    <scope>NUCLEOTIDE SEQUENCE [LARGE SCALE GENOMIC DNA]</scope>
    <source>
        <strain evidence="3 4">Enr8</strain>
    </source>
</reference>
<keyword evidence="1" id="KW-0732">Signal</keyword>
<name>A0A5C5V258_9BACT</name>
<accession>A0A5C5V258</accession>
<evidence type="ECO:0000256" key="1">
    <source>
        <dbReference type="SAM" id="SignalP"/>
    </source>
</evidence>
<sequence length="368" mass="39568" precursor="true">MPRILSALIIAFCCAPLQADWPLFRGDPVASGVAAKPLPGDLSLLWKYTVEKGAFEGTPAVVDDVVYIGDLDGAVYALSLTDGKELWKKVIEDTGFYGSPAYRDGKVYLGDMDGLLYCLDAKTGDILWKYETGAEINGSVNFYQDKLLIGSQDATLYCLTAADGKLVWKYEIADQIRCMPTIVENRGFVAGCDAKLHIIDLDKGTSATDVEIDAPTGSTPAVHGDLVVFGTEGGTVYGIDWKQAKVRWTYEDERGRQAFRASAAVTDNQAIIGGRNKRVAAIDITNGKQLWTFPSRGRIDSSPVIAGDKVYFGSSDGKVYGLNVSDGAEVWSYEAGGGFTGGPAISDDKLLIASDDGVVYCFGQKTKP</sequence>
<dbReference type="Pfam" id="PF13360">
    <property type="entry name" value="PQQ_2"/>
    <property type="match status" value="1"/>
</dbReference>
<feature type="signal peptide" evidence="1">
    <location>
        <begin position="1"/>
        <end position="19"/>
    </location>
</feature>
<evidence type="ECO:0000259" key="2">
    <source>
        <dbReference type="Pfam" id="PF13360"/>
    </source>
</evidence>
<dbReference type="SMART" id="SM00564">
    <property type="entry name" value="PQQ"/>
    <property type="match status" value="7"/>
</dbReference>